<dbReference type="Proteomes" id="UP000245634">
    <property type="component" value="Unassembled WGS sequence"/>
</dbReference>
<name>A0A316DDX1_9BACL</name>
<proteinExistence type="predicted"/>
<dbReference type="RefSeq" id="WP_170119199.1">
    <property type="nucleotide sequence ID" value="NZ_QGGL01000001.1"/>
</dbReference>
<keyword evidence="2" id="KW-1185">Reference proteome</keyword>
<protein>
    <submittedName>
        <fullName evidence="1">Uncharacterized protein</fullName>
    </submittedName>
</protein>
<dbReference type="EMBL" id="QGGL01000001">
    <property type="protein sequence ID" value="PWK16427.1"/>
    <property type="molecule type" value="Genomic_DNA"/>
</dbReference>
<reference evidence="1 2" key="1">
    <citation type="submission" date="2018-05" db="EMBL/GenBank/DDBJ databases">
        <title>Genomic Encyclopedia of Type Strains, Phase IV (KMG-IV): sequencing the most valuable type-strain genomes for metagenomic binning, comparative biology and taxonomic classification.</title>
        <authorList>
            <person name="Goeker M."/>
        </authorList>
    </citation>
    <scope>NUCLEOTIDE SEQUENCE [LARGE SCALE GENOMIC DNA]</scope>
    <source>
        <strain evidence="1 2">DSM 18773</strain>
    </source>
</reference>
<gene>
    <name evidence="1" type="ORF">C7459_101291</name>
</gene>
<evidence type="ECO:0000313" key="2">
    <source>
        <dbReference type="Proteomes" id="UP000245634"/>
    </source>
</evidence>
<accession>A0A316DDX1</accession>
<evidence type="ECO:0000313" key="1">
    <source>
        <dbReference type="EMBL" id="PWK16427.1"/>
    </source>
</evidence>
<comment type="caution">
    <text evidence="1">The sequence shown here is derived from an EMBL/GenBank/DDBJ whole genome shotgun (WGS) entry which is preliminary data.</text>
</comment>
<dbReference type="AlphaFoldDB" id="A0A316DDX1"/>
<sequence>MKKPSEPKYVATGALAKKILQDLQTPASEKELRAVRKAIASRKERRT</sequence>
<organism evidence="1 2">
    <name type="scientific">Tumebacillus permanentifrigoris</name>
    <dbReference type="NCBI Taxonomy" id="378543"/>
    <lineage>
        <taxon>Bacteria</taxon>
        <taxon>Bacillati</taxon>
        <taxon>Bacillota</taxon>
        <taxon>Bacilli</taxon>
        <taxon>Bacillales</taxon>
        <taxon>Alicyclobacillaceae</taxon>
        <taxon>Tumebacillus</taxon>
    </lineage>
</organism>